<dbReference type="SUPFAM" id="SSF47413">
    <property type="entry name" value="lambda repressor-like DNA-binding domains"/>
    <property type="match status" value="1"/>
</dbReference>
<protein>
    <submittedName>
        <fullName evidence="5">Transcriptional regulator, LacI family</fullName>
    </submittedName>
</protein>
<keyword evidence="1" id="KW-0805">Transcription regulation</keyword>
<dbReference type="CDD" id="cd01392">
    <property type="entry name" value="HTH_LacI"/>
    <property type="match status" value="1"/>
</dbReference>
<dbReference type="AlphaFoldDB" id="A0A1H0MYG9"/>
<dbReference type="PANTHER" id="PTHR30146:SF153">
    <property type="entry name" value="LACTOSE OPERON REPRESSOR"/>
    <property type="match status" value="1"/>
</dbReference>
<dbReference type="Gene3D" id="1.10.260.40">
    <property type="entry name" value="lambda repressor-like DNA-binding domains"/>
    <property type="match status" value="1"/>
</dbReference>
<dbReference type="InterPro" id="IPR046335">
    <property type="entry name" value="LacI/GalR-like_sensor"/>
</dbReference>
<dbReference type="PROSITE" id="PS50932">
    <property type="entry name" value="HTH_LACI_2"/>
    <property type="match status" value="1"/>
</dbReference>
<dbReference type="Proteomes" id="UP000186456">
    <property type="component" value="Unassembled WGS sequence"/>
</dbReference>
<dbReference type="SUPFAM" id="SSF53822">
    <property type="entry name" value="Periplasmic binding protein-like I"/>
    <property type="match status" value="1"/>
</dbReference>
<gene>
    <name evidence="5" type="ORF">SAMN04487788_1223</name>
</gene>
<keyword evidence="3" id="KW-0804">Transcription</keyword>
<dbReference type="PANTHER" id="PTHR30146">
    <property type="entry name" value="LACI-RELATED TRANSCRIPTIONAL REPRESSOR"/>
    <property type="match status" value="1"/>
</dbReference>
<dbReference type="InterPro" id="IPR028082">
    <property type="entry name" value="Peripla_BP_I"/>
</dbReference>
<organism evidence="5 6">
    <name type="scientific">Microbacterium testaceum (strain StLB037)</name>
    <dbReference type="NCBI Taxonomy" id="979556"/>
    <lineage>
        <taxon>Bacteria</taxon>
        <taxon>Bacillati</taxon>
        <taxon>Actinomycetota</taxon>
        <taxon>Actinomycetes</taxon>
        <taxon>Micrococcales</taxon>
        <taxon>Microbacteriaceae</taxon>
        <taxon>Microbacterium</taxon>
    </lineage>
</organism>
<accession>A0A1H0MYG9</accession>
<evidence type="ECO:0000313" key="5">
    <source>
        <dbReference type="EMBL" id="SDO85160.1"/>
    </source>
</evidence>
<evidence type="ECO:0000256" key="3">
    <source>
        <dbReference type="ARBA" id="ARBA00023163"/>
    </source>
</evidence>
<keyword evidence="2" id="KW-0238">DNA-binding</keyword>
<evidence type="ECO:0000259" key="4">
    <source>
        <dbReference type="PROSITE" id="PS50932"/>
    </source>
</evidence>
<dbReference type="SMART" id="SM00354">
    <property type="entry name" value="HTH_LACI"/>
    <property type="match status" value="1"/>
</dbReference>
<dbReference type="InterPro" id="IPR010982">
    <property type="entry name" value="Lambda_DNA-bd_dom_sf"/>
</dbReference>
<dbReference type="InterPro" id="IPR000843">
    <property type="entry name" value="HTH_LacI"/>
</dbReference>
<evidence type="ECO:0000313" key="6">
    <source>
        <dbReference type="Proteomes" id="UP000186456"/>
    </source>
</evidence>
<dbReference type="Pfam" id="PF00356">
    <property type="entry name" value="LacI"/>
    <property type="match status" value="1"/>
</dbReference>
<feature type="domain" description="HTH lacI-type" evidence="4">
    <location>
        <begin position="20"/>
        <end position="74"/>
    </location>
</feature>
<reference evidence="5 6" key="1">
    <citation type="submission" date="2016-10" db="EMBL/GenBank/DDBJ databases">
        <authorList>
            <person name="de Groot N.N."/>
        </authorList>
    </citation>
    <scope>NUCLEOTIDE SEQUENCE [LARGE SCALE GENOMIC DNA]</scope>
    <source>
        <strain evidence="5 6">StLB037</strain>
    </source>
</reference>
<dbReference type="Pfam" id="PF13377">
    <property type="entry name" value="Peripla_BP_3"/>
    <property type="match status" value="1"/>
</dbReference>
<evidence type="ECO:0000256" key="1">
    <source>
        <dbReference type="ARBA" id="ARBA00023015"/>
    </source>
</evidence>
<dbReference type="Gene3D" id="3.40.50.2300">
    <property type="match status" value="2"/>
</dbReference>
<sequence length="348" mass="37274">MSETTTTSTAIPTRERRREVSMADVAAAAGVSGQTVSRVANGRTNVDPDTRQRVLDAMSTLGYRPNSAARALRSGRFRSIGVIMFSLSSYGNTRTLDALASVAAASGYSITLITVQSASQSDVSGAFLRLHEHAVDGIVILIETHRLGENELSLPTGLPVVVVDSSADYPYAVVDNDQAQGARLATEHLLDLGHETVWHLSGPPESFAAERRRDAWRSALEDRGCRVPEVQIGDWTADSGHRIGQALAQDPAVTAVFAANDQMALGVIRALHEAGRVVPRDVSVVGFDDMPEAANFWPPLTTVRQRFERVGEEAMSALIADIEGEGGEHARTLVPTSLVVRASSAPRL</sequence>
<dbReference type="GO" id="GO:0003700">
    <property type="term" value="F:DNA-binding transcription factor activity"/>
    <property type="evidence" value="ECO:0007669"/>
    <property type="project" value="TreeGrafter"/>
</dbReference>
<dbReference type="GO" id="GO:0000976">
    <property type="term" value="F:transcription cis-regulatory region binding"/>
    <property type="evidence" value="ECO:0007669"/>
    <property type="project" value="TreeGrafter"/>
</dbReference>
<evidence type="ECO:0000256" key="2">
    <source>
        <dbReference type="ARBA" id="ARBA00023125"/>
    </source>
</evidence>
<dbReference type="EMBL" id="FNJN01000002">
    <property type="protein sequence ID" value="SDO85160.1"/>
    <property type="molecule type" value="Genomic_DNA"/>
</dbReference>
<dbReference type="RefSeq" id="WP_056224350.1">
    <property type="nucleotide sequence ID" value="NZ_FNJN01000002.1"/>
</dbReference>
<proteinExistence type="predicted"/>
<dbReference type="CDD" id="cd01574">
    <property type="entry name" value="PBP1_LacI"/>
    <property type="match status" value="1"/>
</dbReference>
<name>A0A1H0MYG9_MICTS</name>